<feature type="transmembrane region" description="Helical" evidence="7">
    <location>
        <begin position="29"/>
        <end position="47"/>
    </location>
</feature>
<evidence type="ECO:0000313" key="8">
    <source>
        <dbReference type="EMBL" id="MBB6430456.1"/>
    </source>
</evidence>
<evidence type="ECO:0008006" key="10">
    <source>
        <dbReference type="Google" id="ProtNLM"/>
    </source>
</evidence>
<keyword evidence="2" id="KW-1003">Cell membrane</keyword>
<proteinExistence type="predicted"/>
<keyword evidence="3 7" id="KW-0812">Transmembrane</keyword>
<feature type="region of interest" description="Disordered" evidence="6">
    <location>
        <begin position="334"/>
        <end position="358"/>
    </location>
</feature>
<dbReference type="GO" id="GO:0005886">
    <property type="term" value="C:plasma membrane"/>
    <property type="evidence" value="ECO:0007669"/>
    <property type="project" value="UniProtKB-SubCell"/>
</dbReference>
<dbReference type="Proteomes" id="UP000541810">
    <property type="component" value="Unassembled WGS sequence"/>
</dbReference>
<evidence type="ECO:0000256" key="1">
    <source>
        <dbReference type="ARBA" id="ARBA00004651"/>
    </source>
</evidence>
<accession>A0A7X0LLB8</accession>
<dbReference type="PANTHER" id="PTHR40277">
    <property type="entry name" value="BLL5419 PROTEIN"/>
    <property type="match status" value="1"/>
</dbReference>
<feature type="transmembrane region" description="Helical" evidence="7">
    <location>
        <begin position="261"/>
        <end position="283"/>
    </location>
</feature>
<feature type="transmembrane region" description="Helical" evidence="7">
    <location>
        <begin position="101"/>
        <end position="124"/>
    </location>
</feature>
<feature type="transmembrane region" description="Helical" evidence="7">
    <location>
        <begin position="172"/>
        <end position="195"/>
    </location>
</feature>
<reference evidence="8 9" key="1">
    <citation type="submission" date="2020-08" db="EMBL/GenBank/DDBJ databases">
        <title>Genomic Encyclopedia of Type Strains, Phase IV (KMG-IV): sequencing the most valuable type-strain genomes for metagenomic binning, comparative biology and taxonomic classification.</title>
        <authorList>
            <person name="Goeker M."/>
        </authorList>
    </citation>
    <scope>NUCLEOTIDE SEQUENCE [LARGE SCALE GENOMIC DNA]</scope>
    <source>
        <strain evidence="8 9">DSM 103725</strain>
    </source>
</reference>
<evidence type="ECO:0000256" key="4">
    <source>
        <dbReference type="ARBA" id="ARBA00022989"/>
    </source>
</evidence>
<dbReference type="RefSeq" id="WP_184677971.1">
    <property type="nucleotide sequence ID" value="NZ_JACHGY010000001.1"/>
</dbReference>
<dbReference type="EMBL" id="JACHGY010000001">
    <property type="protein sequence ID" value="MBB6430456.1"/>
    <property type="molecule type" value="Genomic_DNA"/>
</dbReference>
<dbReference type="Pfam" id="PF03706">
    <property type="entry name" value="LPG_synthase_TM"/>
    <property type="match status" value="1"/>
</dbReference>
<feature type="transmembrane region" description="Helical" evidence="7">
    <location>
        <begin position="144"/>
        <end position="165"/>
    </location>
</feature>
<comment type="subcellular location">
    <subcellularLocation>
        <location evidence="1">Cell membrane</location>
        <topology evidence="1">Multi-pass membrane protein</topology>
    </subcellularLocation>
</comment>
<evidence type="ECO:0000256" key="5">
    <source>
        <dbReference type="ARBA" id="ARBA00023136"/>
    </source>
</evidence>
<evidence type="ECO:0000256" key="6">
    <source>
        <dbReference type="SAM" id="MobiDB-lite"/>
    </source>
</evidence>
<name>A0A7X0LLB8_9BACT</name>
<comment type="caution">
    <text evidence="8">The sequence shown here is derived from an EMBL/GenBank/DDBJ whole genome shotgun (WGS) entry which is preliminary data.</text>
</comment>
<evidence type="ECO:0000256" key="2">
    <source>
        <dbReference type="ARBA" id="ARBA00022475"/>
    </source>
</evidence>
<evidence type="ECO:0000256" key="7">
    <source>
        <dbReference type="SAM" id="Phobius"/>
    </source>
</evidence>
<protein>
    <recommendedName>
        <fullName evidence="10">Flippase-like domain-containing protein</fullName>
    </recommendedName>
</protein>
<feature type="transmembrane region" description="Helical" evidence="7">
    <location>
        <begin position="59"/>
        <end position="80"/>
    </location>
</feature>
<gene>
    <name evidence="8" type="ORF">HNQ40_002262</name>
</gene>
<feature type="transmembrane region" description="Helical" evidence="7">
    <location>
        <begin position="224"/>
        <end position="249"/>
    </location>
</feature>
<dbReference type="AlphaFoldDB" id="A0A7X0LLB8"/>
<dbReference type="PANTHER" id="PTHR40277:SF1">
    <property type="entry name" value="BLL5419 PROTEIN"/>
    <property type="match status" value="1"/>
</dbReference>
<sequence>MSEDTQPIQEAAEEASAPKAKPLKKWLKVGLKFIVTSVLVGWIVTQVEWDGFVENLDRYTWGAIAVVVLLWWAMLFPSVWKWQMLLRVHGLKYRFWLLHKWYVIAAFFNQFLPSMIGGDGYRIYQTLGNGKHRACAVLPVFVERATGLSALLIMGTIGAGLDYAASGNELSFWSLIAGVCWAAGMAVAGVCWFAGWFGKVAEMKYCPSPVRSLVLYADDYNRQFWTVIWAMLLSFWFHAMRIMIFWLLVRGLGYDVTFSQIAVVAAATMVIGMLPISLGGWGLVDGAFIVLMEMYDVPKEAGLTAQLMSRVTVAWVAIWGGVWLAVDRGQPERGAVVEPSAEGDDAETPSVASPATTR</sequence>
<organism evidence="8 9">
    <name type="scientific">Algisphaera agarilytica</name>
    <dbReference type="NCBI Taxonomy" id="1385975"/>
    <lineage>
        <taxon>Bacteria</taxon>
        <taxon>Pseudomonadati</taxon>
        <taxon>Planctomycetota</taxon>
        <taxon>Phycisphaerae</taxon>
        <taxon>Phycisphaerales</taxon>
        <taxon>Phycisphaeraceae</taxon>
        <taxon>Algisphaera</taxon>
    </lineage>
</organism>
<keyword evidence="4 7" id="KW-1133">Transmembrane helix</keyword>
<evidence type="ECO:0000313" key="9">
    <source>
        <dbReference type="Proteomes" id="UP000541810"/>
    </source>
</evidence>
<keyword evidence="5 7" id="KW-0472">Membrane</keyword>
<keyword evidence="9" id="KW-1185">Reference proteome</keyword>
<evidence type="ECO:0000256" key="3">
    <source>
        <dbReference type="ARBA" id="ARBA00022692"/>
    </source>
</evidence>
<dbReference type="InterPro" id="IPR022791">
    <property type="entry name" value="L-PG_synthase/AglD"/>
</dbReference>
<feature type="transmembrane region" description="Helical" evidence="7">
    <location>
        <begin position="303"/>
        <end position="326"/>
    </location>
</feature>